<keyword evidence="3" id="KW-1185">Reference proteome</keyword>
<sequence length="290" mass="30672">MTSTAVAYFDAMNVKHIAAVSCAAMLIVSSCGSDEGSASESNLEEFCEMIRTADEQDDVDLGDDFDAGIAQLEEIRDAAPSAVRDDIDVLIGKFQEMEDLEAASTGDDEADFAAAFEIILDPEFIAASERLEQFGVDECGLPPSDDDGFSITESDDDADSGPVEAPVSEDGLITEAANVPDPLFDPFFDDDVVDPAVVSIDGAQYFLDVNHTDAPWRTRLGSWSNGNSEFGVGGVDITEPEALEICAAMQTYLSSLDFSGAIVVNSYSQDDDGSFGPETQVLSGTAADGC</sequence>
<proteinExistence type="predicted"/>
<evidence type="ECO:0000256" key="1">
    <source>
        <dbReference type="SAM" id="MobiDB-lite"/>
    </source>
</evidence>
<feature type="compositionally biased region" description="Acidic residues" evidence="1">
    <location>
        <begin position="144"/>
        <end position="159"/>
    </location>
</feature>
<accession>A0A6C7EC89</accession>
<feature type="region of interest" description="Disordered" evidence="1">
    <location>
        <begin position="269"/>
        <end position="290"/>
    </location>
</feature>
<organism evidence="2 3">
    <name type="scientific">Ilumatobacter coccineus (strain NBRC 103263 / KCTC 29153 / YM16-304)</name>
    <dbReference type="NCBI Taxonomy" id="1313172"/>
    <lineage>
        <taxon>Bacteria</taxon>
        <taxon>Bacillati</taxon>
        <taxon>Actinomycetota</taxon>
        <taxon>Acidimicrobiia</taxon>
        <taxon>Acidimicrobiales</taxon>
        <taxon>Ilumatobacteraceae</taxon>
        <taxon>Ilumatobacter</taxon>
    </lineage>
</organism>
<dbReference type="AlphaFoldDB" id="A0A6C7EC89"/>
<name>A0A6C7EC89_ILUCY</name>
<dbReference type="KEGG" id="aym:YM304_36190"/>
<dbReference type="Proteomes" id="UP000011863">
    <property type="component" value="Chromosome"/>
</dbReference>
<protein>
    <submittedName>
        <fullName evidence="2">Uncharacterized protein</fullName>
    </submittedName>
</protein>
<gene>
    <name evidence="2" type="ORF">YM304_36190</name>
</gene>
<reference evidence="2 3" key="1">
    <citation type="journal article" date="2013" name="Int. J. Syst. Evol. Microbiol.">
        <title>Ilumatobacter nonamiense sp. nov. and Ilumatobacter coccineum sp. nov., isolated from seashore sand.</title>
        <authorList>
            <person name="Matsumoto A."/>
            <person name="Kasai H."/>
            <person name="Matsuo Y."/>
            <person name="Shizuri Y."/>
            <person name="Ichikawa N."/>
            <person name="Fujita N."/>
            <person name="Omura S."/>
            <person name="Takahashi Y."/>
        </authorList>
    </citation>
    <scope>NUCLEOTIDE SEQUENCE [LARGE SCALE GENOMIC DNA]</scope>
    <source>
        <strain evidence="3">NBRC 103263 / KCTC 29153 / YM16-304</strain>
    </source>
</reference>
<evidence type="ECO:0000313" key="3">
    <source>
        <dbReference type="Proteomes" id="UP000011863"/>
    </source>
</evidence>
<feature type="region of interest" description="Disordered" evidence="1">
    <location>
        <begin position="141"/>
        <end position="165"/>
    </location>
</feature>
<evidence type="ECO:0000313" key="2">
    <source>
        <dbReference type="EMBL" id="BAN03933.1"/>
    </source>
</evidence>
<dbReference type="EMBL" id="AP012057">
    <property type="protein sequence ID" value="BAN03933.1"/>
    <property type="molecule type" value="Genomic_DNA"/>
</dbReference>